<dbReference type="GeneID" id="78455369"/>
<sequence length="352" mass="39962">MEWYKLRAAGVKDSVIRNLMSAFEEYLDIFKLDEFQLRKYFNIDDTEYKKILNSKNLSLNEEIEALKKNRVKVLNLKSKNYPEDLRNISQPPVFLYYKGDISLLENRKIGVVGTRKATSYGRITCEKMTEDLVSNEITTVSGLALGIDSICHKRTLEKSGKTIAVVGSGLDIIYPKENRILWEQIERSGLIISEYPLGTEPIGYNFPMRNRIIVGLSRGILVIESQKKGGSLITAELALEEGREVFAVPGDIFSPSSEGCNNLIKNSQAKLTTDIKDIITEYGWEIKNNKNSNLSLTSYEEKIFFLLEKEKNLDELILESSFKAGEILSILMDLEIKHAIVSIPGGKYRRKN</sequence>
<proteinExistence type="inferred from homology"/>
<evidence type="ECO:0000256" key="1">
    <source>
        <dbReference type="ARBA" id="ARBA00006525"/>
    </source>
</evidence>
<dbReference type="SUPFAM" id="SSF102405">
    <property type="entry name" value="MCP/YpsA-like"/>
    <property type="match status" value="1"/>
</dbReference>
<dbReference type="InterPro" id="IPR003488">
    <property type="entry name" value="DprA"/>
</dbReference>
<gene>
    <name evidence="3" type="primary">smf</name>
    <name evidence="3" type="ORF">NCTC12112_00783</name>
</gene>
<dbReference type="KEGG" id="ful:C4N20_11135"/>
<dbReference type="Gene3D" id="3.40.50.450">
    <property type="match status" value="1"/>
</dbReference>
<protein>
    <submittedName>
        <fullName evidence="3">DNA protecting protein DprA</fullName>
    </submittedName>
</protein>
<evidence type="ECO:0000313" key="3">
    <source>
        <dbReference type="EMBL" id="SQJ00503.1"/>
    </source>
</evidence>
<dbReference type="PANTHER" id="PTHR43022:SF1">
    <property type="entry name" value="PROTEIN SMF"/>
    <property type="match status" value="1"/>
</dbReference>
<name>A0AAX2J7Y1_9FUSO</name>
<comment type="similarity">
    <text evidence="1">Belongs to the DprA/Smf family.</text>
</comment>
<reference evidence="3 4" key="1">
    <citation type="submission" date="2018-06" db="EMBL/GenBank/DDBJ databases">
        <authorList>
            <consortium name="Pathogen Informatics"/>
            <person name="Doyle S."/>
        </authorList>
    </citation>
    <scope>NUCLEOTIDE SEQUENCE [LARGE SCALE GENOMIC DNA]</scope>
    <source>
        <strain evidence="3 4">NCTC12112</strain>
    </source>
</reference>
<dbReference type="PANTHER" id="PTHR43022">
    <property type="entry name" value="PROTEIN SMF"/>
    <property type="match status" value="1"/>
</dbReference>
<evidence type="ECO:0000259" key="2">
    <source>
        <dbReference type="Pfam" id="PF02481"/>
    </source>
</evidence>
<accession>A0AAX2J7Y1</accession>
<feature type="domain" description="Smf/DprA SLOG" evidence="2">
    <location>
        <begin position="73"/>
        <end position="282"/>
    </location>
</feature>
<dbReference type="AlphaFoldDB" id="A0AAX2J7Y1"/>
<dbReference type="Pfam" id="PF02481">
    <property type="entry name" value="DNA_processg_A"/>
    <property type="match status" value="1"/>
</dbReference>
<dbReference type="Proteomes" id="UP000249008">
    <property type="component" value="Chromosome 1"/>
</dbReference>
<dbReference type="GO" id="GO:0009294">
    <property type="term" value="P:DNA-mediated transformation"/>
    <property type="evidence" value="ECO:0007669"/>
    <property type="project" value="InterPro"/>
</dbReference>
<dbReference type="EMBL" id="LS483487">
    <property type="protein sequence ID" value="SQJ00503.1"/>
    <property type="molecule type" value="Genomic_DNA"/>
</dbReference>
<evidence type="ECO:0000313" key="4">
    <source>
        <dbReference type="Proteomes" id="UP000249008"/>
    </source>
</evidence>
<organism evidence="3 4">
    <name type="scientific">Fusobacterium ulcerans</name>
    <dbReference type="NCBI Taxonomy" id="861"/>
    <lineage>
        <taxon>Bacteria</taxon>
        <taxon>Fusobacteriati</taxon>
        <taxon>Fusobacteriota</taxon>
        <taxon>Fusobacteriia</taxon>
        <taxon>Fusobacteriales</taxon>
        <taxon>Fusobacteriaceae</taxon>
        <taxon>Fusobacterium</taxon>
    </lineage>
</organism>
<dbReference type="InterPro" id="IPR057666">
    <property type="entry name" value="DrpA_SLOG"/>
</dbReference>
<dbReference type="NCBIfam" id="TIGR00732">
    <property type="entry name" value="dprA"/>
    <property type="match status" value="1"/>
</dbReference>
<dbReference type="RefSeq" id="WP_005976363.1">
    <property type="nucleotide sequence ID" value="NZ_CABKNW010000001.1"/>
</dbReference>